<dbReference type="EMBL" id="JANRMS010000337">
    <property type="protein sequence ID" value="KAJ3541685.1"/>
    <property type="molecule type" value="Genomic_DNA"/>
</dbReference>
<sequence>MGRDSPTPAAVAEATELVDMNHSSLIFPDTFTIRTKADSTNRFTIRSDDGSPRFSLISGTNSEEQAKLVVFSGPEEEPHVLGTITHGYTGADIKLENTTPPIEFRMSYRLLGNRRAVHQFSVNLPDRTDFEWQNDGSGWKLIKPVGAGEEPEVLATATLNMGTNKPPRFVLTKSETTTQLGERWKLVAIMSCLRIWDKVRLAWAKDPEEEEGAMISFCACTLCVVM</sequence>
<comment type="caution">
    <text evidence="1">The sequence shown here is derived from an EMBL/GenBank/DDBJ whole genome shotgun (WGS) entry which is preliminary data.</text>
</comment>
<protein>
    <submittedName>
        <fullName evidence="1">Uncharacterized protein</fullName>
    </submittedName>
</protein>
<dbReference type="Proteomes" id="UP001148629">
    <property type="component" value="Unassembled WGS sequence"/>
</dbReference>
<name>A0ACC1SKX4_9HYPO</name>
<reference evidence="1" key="1">
    <citation type="submission" date="2022-08" db="EMBL/GenBank/DDBJ databases">
        <title>Genome Sequence of Fusarium decemcellulare.</title>
        <authorList>
            <person name="Buettner E."/>
        </authorList>
    </citation>
    <scope>NUCLEOTIDE SEQUENCE</scope>
    <source>
        <strain evidence="1">Babe19</strain>
    </source>
</reference>
<keyword evidence="2" id="KW-1185">Reference proteome</keyword>
<gene>
    <name evidence="1" type="ORF">NM208_g4491</name>
</gene>
<evidence type="ECO:0000313" key="2">
    <source>
        <dbReference type="Proteomes" id="UP001148629"/>
    </source>
</evidence>
<accession>A0ACC1SKX4</accession>
<evidence type="ECO:0000313" key="1">
    <source>
        <dbReference type="EMBL" id="KAJ3541685.1"/>
    </source>
</evidence>
<organism evidence="1 2">
    <name type="scientific">Fusarium decemcellulare</name>
    <dbReference type="NCBI Taxonomy" id="57161"/>
    <lineage>
        <taxon>Eukaryota</taxon>
        <taxon>Fungi</taxon>
        <taxon>Dikarya</taxon>
        <taxon>Ascomycota</taxon>
        <taxon>Pezizomycotina</taxon>
        <taxon>Sordariomycetes</taxon>
        <taxon>Hypocreomycetidae</taxon>
        <taxon>Hypocreales</taxon>
        <taxon>Nectriaceae</taxon>
        <taxon>Fusarium</taxon>
        <taxon>Fusarium decemcellulare species complex</taxon>
    </lineage>
</organism>
<proteinExistence type="predicted"/>